<dbReference type="RefSeq" id="XP_018660528.1">
    <property type="nucleotide sequence ID" value="XM_018806277.1"/>
</dbReference>
<keyword evidence="4" id="KW-1185">Reference proteome</keyword>
<dbReference type="AlphaFoldDB" id="A0A2P4ZE02"/>
<feature type="signal peptide" evidence="2">
    <location>
        <begin position="1"/>
        <end position="23"/>
    </location>
</feature>
<name>A0A2P4ZE02_9HYPO</name>
<evidence type="ECO:0000256" key="1">
    <source>
        <dbReference type="SAM" id="MobiDB-lite"/>
    </source>
</evidence>
<feature type="chain" id="PRO_5015122359" description="GPI anchored protein" evidence="2">
    <location>
        <begin position="24"/>
        <end position="434"/>
    </location>
</feature>
<evidence type="ECO:0000313" key="3">
    <source>
        <dbReference type="EMBL" id="PON22519.1"/>
    </source>
</evidence>
<dbReference type="GeneID" id="29986360"/>
<protein>
    <recommendedName>
        <fullName evidence="5">GPI anchored protein</fullName>
    </recommendedName>
</protein>
<proteinExistence type="predicted"/>
<keyword evidence="2" id="KW-0732">Signal</keyword>
<evidence type="ECO:0000313" key="4">
    <source>
        <dbReference type="Proteomes" id="UP000054821"/>
    </source>
</evidence>
<accession>A0A2P4ZE02</accession>
<gene>
    <name evidence="3" type="ORF">TGAM01_v208603</name>
</gene>
<feature type="compositionally biased region" description="Low complexity" evidence="1">
    <location>
        <begin position="245"/>
        <end position="291"/>
    </location>
</feature>
<feature type="compositionally biased region" description="Low complexity" evidence="1">
    <location>
        <begin position="214"/>
        <end position="223"/>
    </location>
</feature>
<evidence type="ECO:0000256" key="2">
    <source>
        <dbReference type="SAM" id="SignalP"/>
    </source>
</evidence>
<dbReference type="EMBL" id="JPDN02000037">
    <property type="protein sequence ID" value="PON22519.1"/>
    <property type="molecule type" value="Genomic_DNA"/>
</dbReference>
<dbReference type="PANTHER" id="PTHR39599:SF2">
    <property type="entry name" value="ANCHORED PROTEIN, PUTATIVE (AFU_ORTHOLOGUE AFUA_1G09650)-RELATED"/>
    <property type="match status" value="1"/>
</dbReference>
<dbReference type="Proteomes" id="UP000054821">
    <property type="component" value="Unassembled WGS sequence"/>
</dbReference>
<comment type="caution">
    <text evidence="3">The sequence shown here is derived from an EMBL/GenBank/DDBJ whole genome shotgun (WGS) entry which is preliminary data.</text>
</comment>
<feature type="region of interest" description="Disordered" evidence="1">
    <location>
        <begin position="203"/>
        <end position="225"/>
    </location>
</feature>
<organism evidence="3 4">
    <name type="scientific">Trichoderma gamsii</name>
    <dbReference type="NCBI Taxonomy" id="398673"/>
    <lineage>
        <taxon>Eukaryota</taxon>
        <taxon>Fungi</taxon>
        <taxon>Dikarya</taxon>
        <taxon>Ascomycota</taxon>
        <taxon>Pezizomycotina</taxon>
        <taxon>Sordariomycetes</taxon>
        <taxon>Hypocreomycetidae</taxon>
        <taxon>Hypocreales</taxon>
        <taxon>Hypocreaceae</taxon>
        <taxon>Trichoderma</taxon>
    </lineage>
</organism>
<sequence length="434" mass="43657">MASIPQMLLLPTTILALVAEVAANQPLATAIKKQLPDANEKLFPDHLAFEPLPALNPFETTAPANIWLDGQEEQDASSSYLTKRYHPAFAYHFQESEEDLLKRAADVLAILENRAACPSGTESCSGIGSPDKCCADGSYCTNVSDSDAEQIACCPNGATCGGGVGACPSNAVSCPSALGGGCCIPGYVCVGVGCVPSAAATGFPSSTAPPPQTTPQTHSTAATGNPSTVIVTLVVTETSIPPPVTQTLTVTATGPGTETATGAPPYRPTDATSTSSTSTSTSSAPMTTTDSGETQTGCPTGFYGCLATHGGGCCRTDRDCQTFSCPASSSTIISHGVTVVVPADDVPTATASDKCASGWFLCGKDAGSVAGCCPSGYKCGTASCFTSAASETNSVQKQEPEASSKNAASSAVLSSSLLIMSGITGSLLLLLGAL</sequence>
<dbReference type="STRING" id="398673.A0A2P4ZE02"/>
<dbReference type="PANTHER" id="PTHR39599">
    <property type="entry name" value="GPI-ANCHORED PROTEIN (EUROFUNG)-RELATED-RELATED"/>
    <property type="match status" value="1"/>
</dbReference>
<reference evidence="3 4" key="1">
    <citation type="journal article" date="2016" name="Genome Announc.">
        <title>Draft Whole-Genome Sequence of Trichoderma gamsii T6085, a Promising Biocontrol Agent of Fusarium Head Blight on Wheat.</title>
        <authorList>
            <person name="Baroncelli R."/>
            <person name="Zapparata A."/>
            <person name="Piaggeschi G."/>
            <person name="Sarrocco S."/>
            <person name="Vannacci G."/>
        </authorList>
    </citation>
    <scope>NUCLEOTIDE SEQUENCE [LARGE SCALE GENOMIC DNA]</scope>
    <source>
        <strain evidence="3 4">T6085</strain>
    </source>
</reference>
<evidence type="ECO:0008006" key="5">
    <source>
        <dbReference type="Google" id="ProtNLM"/>
    </source>
</evidence>
<feature type="region of interest" description="Disordered" evidence="1">
    <location>
        <begin position="245"/>
        <end position="294"/>
    </location>
</feature>